<feature type="domain" description="Complex 1 LYR protein" evidence="8">
    <location>
        <begin position="84"/>
        <end position="142"/>
    </location>
</feature>
<dbReference type="Proteomes" id="UP000694554">
    <property type="component" value="Chromosome 12"/>
</dbReference>
<keyword evidence="10" id="KW-1185">Reference proteome</keyword>
<evidence type="ECO:0000259" key="8">
    <source>
        <dbReference type="Pfam" id="PF05347"/>
    </source>
</evidence>
<evidence type="ECO:0000313" key="10">
    <source>
        <dbReference type="Proteomes" id="UP000694554"/>
    </source>
</evidence>
<dbReference type="AlphaFoldDB" id="A0A8C9BJK3"/>
<dbReference type="InterPro" id="IPR008011">
    <property type="entry name" value="Complex1_LYR_dom"/>
</dbReference>
<evidence type="ECO:0000256" key="6">
    <source>
        <dbReference type="ARBA" id="ARBA00044735"/>
    </source>
</evidence>
<feature type="compositionally biased region" description="Polar residues" evidence="7">
    <location>
        <begin position="9"/>
        <end position="19"/>
    </location>
</feature>
<dbReference type="PANTHER" id="PTHR13675:SF3">
    <property type="entry name" value="LYR MOTIF-CONTAINING PROTEIN 2"/>
    <property type="match status" value="1"/>
</dbReference>
<protein>
    <recommendedName>
        <fullName evidence="5">LYR motif-containing protein 2</fullName>
    </recommendedName>
</protein>
<dbReference type="InterPro" id="IPR045293">
    <property type="entry name" value="Complex1_LYR_LYRM2"/>
</dbReference>
<gene>
    <name evidence="9" type="primary">LYRM2</name>
</gene>
<keyword evidence="4" id="KW-0496">Mitochondrion</keyword>
<evidence type="ECO:0000256" key="2">
    <source>
        <dbReference type="ARBA" id="ARBA00009508"/>
    </source>
</evidence>
<comment type="function">
    <text evidence="6">Involved in efficient integration of the N-module into mitochondrial respiratory chain complex I.</text>
</comment>
<comment type="similarity">
    <text evidence="2">Belongs to the complex I LYR family.</text>
</comment>
<evidence type="ECO:0000256" key="1">
    <source>
        <dbReference type="ARBA" id="ARBA00004173"/>
    </source>
</evidence>
<evidence type="ECO:0000256" key="5">
    <source>
        <dbReference type="ARBA" id="ARBA00026235"/>
    </source>
</evidence>
<evidence type="ECO:0000256" key="4">
    <source>
        <dbReference type="ARBA" id="ARBA00023128"/>
    </source>
</evidence>
<reference evidence="9" key="3">
    <citation type="submission" date="2025-09" db="UniProtKB">
        <authorList>
            <consortium name="Ensembl"/>
        </authorList>
    </citation>
    <scope>IDENTIFICATION</scope>
</reference>
<evidence type="ECO:0000256" key="7">
    <source>
        <dbReference type="SAM" id="MobiDB-lite"/>
    </source>
</evidence>
<dbReference type="Pfam" id="PF05347">
    <property type="entry name" value="Complex1_LYR"/>
    <property type="match status" value="1"/>
</dbReference>
<organism evidence="9 10">
    <name type="scientific">Phocoena sinus</name>
    <name type="common">Vaquita</name>
    <dbReference type="NCBI Taxonomy" id="42100"/>
    <lineage>
        <taxon>Eukaryota</taxon>
        <taxon>Metazoa</taxon>
        <taxon>Chordata</taxon>
        <taxon>Craniata</taxon>
        <taxon>Vertebrata</taxon>
        <taxon>Euteleostomi</taxon>
        <taxon>Mammalia</taxon>
        <taxon>Eutheria</taxon>
        <taxon>Laurasiatheria</taxon>
        <taxon>Artiodactyla</taxon>
        <taxon>Whippomorpha</taxon>
        <taxon>Cetacea</taxon>
        <taxon>Odontoceti</taxon>
        <taxon>Phocoenidae</taxon>
        <taxon>Phocoena</taxon>
    </lineage>
</organism>
<dbReference type="GO" id="GO:0005739">
    <property type="term" value="C:mitochondrion"/>
    <property type="evidence" value="ECO:0007669"/>
    <property type="project" value="UniProtKB-SubCell"/>
</dbReference>
<dbReference type="PANTHER" id="PTHR13675">
    <property type="entry name" value="LYR MOTIF-CONTAINING PROTEIN 2"/>
    <property type="match status" value="1"/>
</dbReference>
<sequence length="152" mass="17245">MSKLRLRQSETALSFSSDCPTAGLPEPTQLPPAASRETELAPPRHRPTSAPAHWGSGGPRCLDVMAASRLPPATLTLKQFVRRQQVLLLYRRILQAIRQVPNDSDRKYLKHWAREEFKRNKSATEEDTIRMMITQGNMQLKELEKTLALARS</sequence>
<keyword evidence="3" id="KW-0809">Transit peptide</keyword>
<accession>A0A8C9BJK3</accession>
<evidence type="ECO:0000313" key="9">
    <source>
        <dbReference type="Ensembl" id="ENSPSNP00000007054.1"/>
    </source>
</evidence>
<dbReference type="GeneID" id="116763367"/>
<dbReference type="KEGG" id="psiu:116763367"/>
<comment type="subcellular location">
    <subcellularLocation>
        <location evidence="1">Mitochondrion</location>
    </subcellularLocation>
</comment>
<reference evidence="9" key="1">
    <citation type="submission" date="2019-08" db="EMBL/GenBank/DDBJ databases">
        <title>Phocoena sinus (Vaquita) genome, mPhoSin1, primary haplotype.</title>
        <authorList>
            <person name="Morin P."/>
            <person name="Mountcastle J."/>
            <person name="Fungtammasan C."/>
            <person name="Rhie A."/>
            <person name="Rojas-Bracho L."/>
            <person name="Smith C.R."/>
            <person name="Taylor B.L."/>
            <person name="Gulland F.M.D."/>
            <person name="Musser W."/>
            <person name="Houck M."/>
            <person name="Haase B."/>
            <person name="Paez S."/>
            <person name="Howe K."/>
            <person name="Torrance J."/>
            <person name="Formenti G."/>
            <person name="Phillippy A."/>
            <person name="Ryder O."/>
            <person name="Jarvis E.D."/>
            <person name="Fedrigo O."/>
        </authorList>
    </citation>
    <scope>NUCLEOTIDE SEQUENCE [LARGE SCALE GENOMIC DNA]</scope>
</reference>
<evidence type="ECO:0000256" key="3">
    <source>
        <dbReference type="ARBA" id="ARBA00022946"/>
    </source>
</evidence>
<dbReference type="GeneTree" id="ENSGT00390000002957"/>
<feature type="region of interest" description="Disordered" evidence="7">
    <location>
        <begin position="1"/>
        <end position="58"/>
    </location>
</feature>
<proteinExistence type="inferred from homology"/>
<dbReference type="RefSeq" id="XP_032506853.1">
    <property type="nucleotide sequence ID" value="XM_032650962.1"/>
</dbReference>
<dbReference type="Ensembl" id="ENSPSNT00000008016.1">
    <property type="protein sequence ID" value="ENSPSNP00000007054.1"/>
    <property type="gene ID" value="ENSPSNG00000005242.1"/>
</dbReference>
<name>A0A8C9BJK3_PHOSS</name>
<dbReference type="CTD" id="57226"/>
<reference evidence="9" key="2">
    <citation type="submission" date="2025-08" db="UniProtKB">
        <authorList>
            <consortium name="Ensembl"/>
        </authorList>
    </citation>
    <scope>IDENTIFICATION</scope>
</reference>
<dbReference type="CDD" id="cd20262">
    <property type="entry name" value="Complex1_LYR_LYRM2"/>
    <property type="match status" value="1"/>
</dbReference>